<evidence type="ECO:0000259" key="5">
    <source>
        <dbReference type="Pfam" id="PF13336"/>
    </source>
</evidence>
<dbReference type="SUPFAM" id="SSF100950">
    <property type="entry name" value="NagB/RpiA/CoA transferase-like"/>
    <property type="match status" value="2"/>
</dbReference>
<keyword evidence="3" id="KW-0963">Cytoplasm</keyword>
<dbReference type="RefSeq" id="WP_075365658.1">
    <property type="nucleotide sequence ID" value="NZ_MLBF01000026.1"/>
</dbReference>
<dbReference type="PANTHER" id="PTHR21432">
    <property type="entry name" value="ACETYL-COA HYDROLASE-RELATED"/>
    <property type="match status" value="1"/>
</dbReference>
<dbReference type="GO" id="GO:0008775">
    <property type="term" value="F:acetate CoA-transferase activity"/>
    <property type="evidence" value="ECO:0007669"/>
    <property type="project" value="InterPro"/>
</dbReference>
<reference evidence="6 7" key="1">
    <citation type="submission" date="2016-09" db="EMBL/GenBank/DDBJ databases">
        <title>Complete genome of Desulfosporosinus sp. OL.</title>
        <authorList>
            <person name="Mardanov A."/>
            <person name="Beletsky A."/>
            <person name="Panova A."/>
            <person name="Karnachuk O."/>
            <person name="Ravin N."/>
        </authorList>
    </citation>
    <scope>NUCLEOTIDE SEQUENCE [LARGE SCALE GENOMIC DNA]</scope>
    <source>
        <strain evidence="6 7">OL</strain>
    </source>
</reference>
<dbReference type="InterPro" id="IPR003702">
    <property type="entry name" value="ActCoA_hydro_N"/>
</dbReference>
<gene>
    <name evidence="6" type="ORF">DSOL_3127</name>
</gene>
<evidence type="ECO:0000256" key="2">
    <source>
        <dbReference type="ARBA" id="ARBA00022679"/>
    </source>
</evidence>
<keyword evidence="7" id="KW-1185">Reference proteome</keyword>
<feature type="domain" description="Acetyl-CoA hydrolase/transferase N-terminal" evidence="4">
    <location>
        <begin position="6"/>
        <end position="181"/>
    </location>
</feature>
<dbReference type="InterPro" id="IPR026888">
    <property type="entry name" value="AcetylCoA_hyd_C"/>
</dbReference>
<keyword evidence="2 3" id="KW-0808">Transferase</keyword>
<evidence type="ECO:0000259" key="4">
    <source>
        <dbReference type="Pfam" id="PF02550"/>
    </source>
</evidence>
<dbReference type="GO" id="GO:0019605">
    <property type="term" value="P:butyrate metabolic process"/>
    <property type="evidence" value="ECO:0007669"/>
    <property type="project" value="UniProtKB-UniRule"/>
</dbReference>
<accession>A0A1Q8QS58</accession>
<dbReference type="PANTHER" id="PTHR21432:SF20">
    <property type="entry name" value="ACETYL-COA HYDROLASE"/>
    <property type="match status" value="1"/>
</dbReference>
<dbReference type="Gene3D" id="3.40.1080.10">
    <property type="entry name" value="Glutaconate Coenzyme A-transferase"/>
    <property type="match status" value="1"/>
</dbReference>
<dbReference type="EC" id="2.8.3.-" evidence="3"/>
<comment type="pathway">
    <text evidence="3">Lipid metabolism; butanoate metabolism.</text>
</comment>
<dbReference type="Gene3D" id="3.40.1080.20">
    <property type="entry name" value="Acetyl-CoA hydrolase/transferase C-terminal domain"/>
    <property type="match status" value="1"/>
</dbReference>
<comment type="subcellular location">
    <subcellularLocation>
        <location evidence="3">Cytoplasm</location>
    </subcellularLocation>
</comment>
<dbReference type="STRING" id="1888891.DSOL_3127"/>
<dbReference type="InterPro" id="IPR046433">
    <property type="entry name" value="ActCoA_hydro"/>
</dbReference>
<dbReference type="GO" id="GO:0005737">
    <property type="term" value="C:cytoplasm"/>
    <property type="evidence" value="ECO:0007669"/>
    <property type="project" value="UniProtKB-SubCell"/>
</dbReference>
<name>A0A1Q8QS58_9FIRM</name>
<comment type="similarity">
    <text evidence="1 3">Belongs to the acetyl-CoA hydrolase/transferase family.</text>
</comment>
<dbReference type="Gene3D" id="3.30.750.70">
    <property type="entry name" value="4-hydroxybutyrate coenzyme like domains"/>
    <property type="match status" value="1"/>
</dbReference>
<dbReference type="UniPathway" id="UPA00863"/>
<dbReference type="Pfam" id="PF13336">
    <property type="entry name" value="AcetylCoA_hyd_C"/>
    <property type="match status" value="1"/>
</dbReference>
<sequence length="446" mass="49785">MAEWVNEYKGKLVSPEKAVSVVKSGDWIRYTFGVNTVPVLDKALALRIPELYDVQIHAGVSMRPHAIIDADPKGEHFTWNCTHMTGIDRKYFKMGRAYYMPTKYSEEPRYIKENSIVDVLMVQVAPMDKHGNFNLGPTISHYRACADVAKTIIVEVNEDMPIAHGGYGHYLHVSEVDYIVEGGHTGLPQVSSPNPTEVDEKIASYVLEELRDGDCLQLGIGRMPNALGKMIAQSSLKDLGVHTEMLVDSYVDMVEAGRITNRRKQRDPGRLVYTFAAGTQKLYDFIDNNPQCAGYPVDYTNDRLIACSIDNLVSINNAIEIDLTGQVCSESKGSRMISGAGGQLDFVDSAYNSKGGRSFLCFSSVYTDKEGNKHSRINPLLTLGAVVTDTRPTVQFVVTEYGKVCLKGNATWQRAEKLISIAHPDFREELIREAQKLGFWRQSNKR</sequence>
<dbReference type="Pfam" id="PF02550">
    <property type="entry name" value="AcetylCoA_hydro"/>
    <property type="match status" value="1"/>
</dbReference>
<comment type="function">
    <text evidence="3">Coenzyme A-transferase that converts butyrate to butyryl-CoA.</text>
</comment>
<dbReference type="GO" id="GO:0006084">
    <property type="term" value="P:acetyl-CoA metabolic process"/>
    <property type="evidence" value="ECO:0007669"/>
    <property type="project" value="UniProtKB-UniRule"/>
</dbReference>
<feature type="domain" description="Acetyl-CoA hydrolase/transferase C-terminal" evidence="5">
    <location>
        <begin position="278"/>
        <end position="434"/>
    </location>
</feature>
<evidence type="ECO:0000313" key="7">
    <source>
        <dbReference type="Proteomes" id="UP000186102"/>
    </source>
</evidence>
<dbReference type="Proteomes" id="UP000186102">
    <property type="component" value="Unassembled WGS sequence"/>
</dbReference>
<evidence type="ECO:0000256" key="3">
    <source>
        <dbReference type="HAMAP-Rule" id="MF_03228"/>
    </source>
</evidence>
<evidence type="ECO:0000256" key="1">
    <source>
        <dbReference type="ARBA" id="ARBA00009632"/>
    </source>
</evidence>
<feature type="binding site" evidence="3">
    <location>
        <position position="342"/>
    </location>
    <ligand>
        <name>CoA</name>
        <dbReference type="ChEBI" id="CHEBI:57287"/>
    </ligand>
</feature>
<dbReference type="OrthoDB" id="9801795at2"/>
<keyword evidence="3" id="KW-0443">Lipid metabolism</keyword>
<keyword evidence="3" id="KW-0276">Fatty acid metabolism</keyword>
<dbReference type="EMBL" id="MLBF01000026">
    <property type="protein sequence ID" value="OLN30184.1"/>
    <property type="molecule type" value="Genomic_DNA"/>
</dbReference>
<dbReference type="InterPro" id="IPR038460">
    <property type="entry name" value="AcetylCoA_hyd_C_sf"/>
</dbReference>
<feature type="active site" description="5-glutamyl coenzyme A thioester intermediate" evidence="3">
    <location>
        <position position="244"/>
    </location>
</feature>
<feature type="binding site" evidence="3">
    <location>
        <begin position="219"/>
        <end position="223"/>
    </location>
    <ligand>
        <name>CoA</name>
        <dbReference type="ChEBI" id="CHEBI:57287"/>
    </ligand>
</feature>
<comment type="caution">
    <text evidence="6">The sequence shown here is derived from an EMBL/GenBank/DDBJ whole genome shotgun (WGS) entry which is preliminary data.</text>
</comment>
<dbReference type="AlphaFoldDB" id="A0A1Q8QS58"/>
<comment type="catalytic activity">
    <reaction evidence="3">
        <text>butanoate + acetyl-CoA = butanoyl-CoA + acetate</text>
        <dbReference type="Rhea" id="RHEA:30071"/>
        <dbReference type="ChEBI" id="CHEBI:17968"/>
        <dbReference type="ChEBI" id="CHEBI:30089"/>
        <dbReference type="ChEBI" id="CHEBI:57288"/>
        <dbReference type="ChEBI" id="CHEBI:57371"/>
    </reaction>
</comment>
<dbReference type="InterPro" id="IPR037171">
    <property type="entry name" value="NagB/RpiA_transferase-like"/>
</dbReference>
<evidence type="ECO:0000313" key="6">
    <source>
        <dbReference type="EMBL" id="OLN30184.1"/>
    </source>
</evidence>
<organism evidence="6 7">
    <name type="scientific">Desulfosporosinus metallidurans</name>
    <dbReference type="NCBI Taxonomy" id="1888891"/>
    <lineage>
        <taxon>Bacteria</taxon>
        <taxon>Bacillati</taxon>
        <taxon>Bacillota</taxon>
        <taxon>Clostridia</taxon>
        <taxon>Eubacteriales</taxon>
        <taxon>Desulfitobacteriaceae</taxon>
        <taxon>Desulfosporosinus</taxon>
    </lineage>
</organism>
<dbReference type="GO" id="GO:0006083">
    <property type="term" value="P:acetate metabolic process"/>
    <property type="evidence" value="ECO:0007669"/>
    <property type="project" value="InterPro"/>
</dbReference>
<proteinExistence type="inferred from homology"/>
<protein>
    <recommendedName>
        <fullName evidence="3">Probable butyrate:acetyl-CoA coenzyme A-transferase</fullName>
        <shortName evidence="3">Butyrate CoA-transferase</shortName>
        <ecNumber evidence="3">2.8.3.-</ecNumber>
    </recommendedName>
</protein>
<dbReference type="HAMAP" id="MF_03228">
    <property type="entry name" value="But_CoA_trans"/>
    <property type="match status" value="1"/>
</dbReference>
<dbReference type="InterPro" id="IPR023990">
    <property type="entry name" value="Butryl-CoA_acetate_CoA_Tfrase"/>
</dbReference>
<feature type="binding site" evidence="3">
    <location>
        <position position="319"/>
    </location>
    <ligand>
        <name>CoA</name>
        <dbReference type="ChEBI" id="CHEBI:57287"/>
    </ligand>
</feature>